<proteinExistence type="predicted"/>
<dbReference type="PANTHER" id="PTHR14493:SF147">
    <property type="entry name" value="ZINC FINGER CCCH DOMAIN-CONTAINING PROTEIN 23"/>
    <property type="match status" value="1"/>
</dbReference>
<keyword evidence="1 6" id="KW-0479">Metal-binding</keyword>
<dbReference type="InterPro" id="IPR045234">
    <property type="entry name" value="Unkempt-like"/>
</dbReference>
<dbReference type="FunFam" id="3.30.1370.210:FF:000009">
    <property type="entry name" value="Zinc finger CCCH domain-containing protein 66"/>
    <property type="match status" value="1"/>
</dbReference>
<keyword evidence="10" id="KW-1185">Reference proteome</keyword>
<dbReference type="GO" id="GO:0008270">
    <property type="term" value="F:zinc ion binding"/>
    <property type="evidence" value="ECO:0007669"/>
    <property type="project" value="UniProtKB-KW"/>
</dbReference>
<evidence type="ECO:0000313" key="10">
    <source>
        <dbReference type="Proteomes" id="UP000325577"/>
    </source>
</evidence>
<dbReference type="Pfam" id="PF25512">
    <property type="entry name" value="zf-CCCH_AtC3H23"/>
    <property type="match status" value="1"/>
</dbReference>
<evidence type="ECO:0000256" key="1">
    <source>
        <dbReference type="ARBA" id="ARBA00022723"/>
    </source>
</evidence>
<evidence type="ECO:0000256" key="7">
    <source>
        <dbReference type="SAM" id="MobiDB-lite"/>
    </source>
</evidence>
<dbReference type="PROSITE" id="PS50103">
    <property type="entry name" value="ZF_C3H1"/>
    <property type="match status" value="1"/>
</dbReference>
<evidence type="ECO:0000256" key="3">
    <source>
        <dbReference type="ARBA" id="ARBA00022771"/>
    </source>
</evidence>
<organism evidence="9 10">
    <name type="scientific">Nyssa sinensis</name>
    <dbReference type="NCBI Taxonomy" id="561372"/>
    <lineage>
        <taxon>Eukaryota</taxon>
        <taxon>Viridiplantae</taxon>
        <taxon>Streptophyta</taxon>
        <taxon>Embryophyta</taxon>
        <taxon>Tracheophyta</taxon>
        <taxon>Spermatophyta</taxon>
        <taxon>Magnoliopsida</taxon>
        <taxon>eudicotyledons</taxon>
        <taxon>Gunneridae</taxon>
        <taxon>Pentapetalae</taxon>
        <taxon>asterids</taxon>
        <taxon>Cornales</taxon>
        <taxon>Nyssaceae</taxon>
        <taxon>Nyssa</taxon>
    </lineage>
</organism>
<evidence type="ECO:0000259" key="8">
    <source>
        <dbReference type="PROSITE" id="PS50103"/>
    </source>
</evidence>
<reference evidence="9 10" key="1">
    <citation type="submission" date="2019-09" db="EMBL/GenBank/DDBJ databases">
        <title>A chromosome-level genome assembly of the Chinese tupelo Nyssa sinensis.</title>
        <authorList>
            <person name="Yang X."/>
            <person name="Kang M."/>
            <person name="Yang Y."/>
            <person name="Xiong H."/>
            <person name="Wang M."/>
            <person name="Zhang Z."/>
            <person name="Wang Z."/>
            <person name="Wu H."/>
            <person name="Ma T."/>
            <person name="Liu J."/>
            <person name="Xi Z."/>
        </authorList>
    </citation>
    <scope>NUCLEOTIDE SEQUENCE [LARGE SCALE GENOMIC DNA]</scope>
    <source>
        <strain evidence="9">J267</strain>
        <tissue evidence="9">Leaf</tissue>
    </source>
</reference>
<evidence type="ECO:0000313" key="9">
    <source>
        <dbReference type="EMBL" id="KAA8521314.1"/>
    </source>
</evidence>
<accession>A0A5J4ZTX9</accession>
<dbReference type="PANTHER" id="PTHR14493">
    <property type="entry name" value="UNKEMPT FAMILY MEMBER"/>
    <property type="match status" value="1"/>
</dbReference>
<dbReference type="OrthoDB" id="410307at2759"/>
<feature type="region of interest" description="Disordered" evidence="7">
    <location>
        <begin position="234"/>
        <end position="261"/>
    </location>
</feature>
<dbReference type="EMBL" id="CM018048">
    <property type="protein sequence ID" value="KAA8521314.1"/>
    <property type="molecule type" value="Genomic_DNA"/>
</dbReference>
<dbReference type="GO" id="GO:0003677">
    <property type="term" value="F:DNA binding"/>
    <property type="evidence" value="ECO:0007669"/>
    <property type="project" value="UniProtKB-KW"/>
</dbReference>
<dbReference type="Proteomes" id="UP000325577">
    <property type="component" value="Linkage Group LG5"/>
</dbReference>
<evidence type="ECO:0000256" key="6">
    <source>
        <dbReference type="PROSITE-ProRule" id="PRU00723"/>
    </source>
</evidence>
<feature type="compositionally biased region" description="Pro residues" evidence="7">
    <location>
        <begin position="241"/>
        <end position="252"/>
    </location>
</feature>
<protein>
    <recommendedName>
        <fullName evidence="8">C3H1-type domain-containing protein</fullName>
    </recommendedName>
</protein>
<dbReference type="AlphaFoldDB" id="A0A5J4ZTX9"/>
<keyword evidence="3 6" id="KW-0863">Zinc-finger</keyword>
<evidence type="ECO:0000256" key="5">
    <source>
        <dbReference type="ARBA" id="ARBA00023125"/>
    </source>
</evidence>
<dbReference type="Pfam" id="PF00642">
    <property type="entry name" value="zf-CCCH"/>
    <property type="match status" value="1"/>
</dbReference>
<name>A0A5J4ZTX9_9ASTE</name>
<evidence type="ECO:0000256" key="2">
    <source>
        <dbReference type="ARBA" id="ARBA00022737"/>
    </source>
</evidence>
<feature type="domain" description="C3H1-type" evidence="8">
    <location>
        <begin position="137"/>
        <end position="163"/>
    </location>
</feature>
<dbReference type="Gene3D" id="3.30.1370.210">
    <property type="match status" value="1"/>
</dbReference>
<dbReference type="InterPro" id="IPR000571">
    <property type="entry name" value="Znf_CCCH"/>
</dbReference>
<dbReference type="GO" id="GO:0006355">
    <property type="term" value="P:regulation of DNA-templated transcription"/>
    <property type="evidence" value="ECO:0007669"/>
    <property type="project" value="UniProtKB-ARBA"/>
</dbReference>
<keyword evidence="5" id="KW-0238">DNA-binding</keyword>
<feature type="zinc finger region" description="C3H1-type" evidence="6">
    <location>
        <begin position="137"/>
        <end position="163"/>
    </location>
</feature>
<dbReference type="InterPro" id="IPR057444">
    <property type="entry name" value="Znf-CCCH_AtC3H23-like"/>
</dbReference>
<sequence length="376" mass="41403">MMMIGETTRSNPTVQVPTWDLLDDPMPNTGSPYPVSGVSVSLNCNATSPNADNCSPFDALTALHRYLPSNTNNFVSDSDMLGDDCDIPVDAFSCDHFRMFEFKVRKCARGRSHDWTECPYAHPGEKARRRDPRKFHYSGTACPEFRKGLCRKGDSCEFAHGVFECWLHPARYRTQPCKDGTHCRRRVCFFAHTPDQLRVLPQNSPRITDSYDGSPSRLDFDSYLANGSFGSSPTSTLYSPPASPPSGSPPISPNGSASLNSMSDLATSMRNMQIGKVRMAVSPPSWGVQMGSGFCSPRSPSTLRPGFLSLPSTPTRTPTRSSLGVFDFCDRACEEEPVMERVESGRDLRAQIYAKLSKENSLYRAASASEGPDVGF</sequence>
<keyword evidence="2" id="KW-0677">Repeat</keyword>
<gene>
    <name evidence="9" type="ORF">F0562_011987</name>
</gene>
<dbReference type="SMART" id="SM00356">
    <property type="entry name" value="ZnF_C3H1"/>
    <property type="match status" value="2"/>
</dbReference>
<evidence type="ECO:0000256" key="4">
    <source>
        <dbReference type="ARBA" id="ARBA00022833"/>
    </source>
</evidence>
<keyword evidence="4 6" id="KW-0862">Zinc</keyword>